<comment type="caution">
    <text evidence="1">The sequence shown here is derived from an EMBL/GenBank/DDBJ whole genome shotgun (WGS) entry which is preliminary data.</text>
</comment>
<gene>
    <name evidence="1" type="ORF">DAPK24_044360</name>
</gene>
<proteinExistence type="predicted"/>
<dbReference type="AlphaFoldDB" id="A0AAV5R8U9"/>
<dbReference type="EMBL" id="BTGB01000009">
    <property type="protein sequence ID" value="GMM47838.1"/>
    <property type="molecule type" value="Genomic_DNA"/>
</dbReference>
<evidence type="ECO:0000313" key="1">
    <source>
        <dbReference type="EMBL" id="GMM47838.1"/>
    </source>
</evidence>
<protein>
    <submittedName>
        <fullName evidence="1">Uncharacterized protein</fullName>
    </submittedName>
</protein>
<organism evidence="1 2">
    <name type="scientific">Pichia kluyveri</name>
    <name type="common">Yeast</name>
    <dbReference type="NCBI Taxonomy" id="36015"/>
    <lineage>
        <taxon>Eukaryota</taxon>
        <taxon>Fungi</taxon>
        <taxon>Dikarya</taxon>
        <taxon>Ascomycota</taxon>
        <taxon>Saccharomycotina</taxon>
        <taxon>Pichiomycetes</taxon>
        <taxon>Pichiales</taxon>
        <taxon>Pichiaceae</taxon>
        <taxon>Pichia</taxon>
    </lineage>
</organism>
<dbReference type="Proteomes" id="UP001378960">
    <property type="component" value="Unassembled WGS sequence"/>
</dbReference>
<evidence type="ECO:0000313" key="2">
    <source>
        <dbReference type="Proteomes" id="UP001378960"/>
    </source>
</evidence>
<keyword evidence="2" id="KW-1185">Reference proteome</keyword>
<reference evidence="1 2" key="1">
    <citation type="journal article" date="2023" name="Elife">
        <title>Identification of key yeast species and microbe-microbe interactions impacting larval growth of Drosophila in the wild.</title>
        <authorList>
            <person name="Mure A."/>
            <person name="Sugiura Y."/>
            <person name="Maeda R."/>
            <person name="Honda K."/>
            <person name="Sakurai N."/>
            <person name="Takahashi Y."/>
            <person name="Watada M."/>
            <person name="Katoh T."/>
            <person name="Gotoh A."/>
            <person name="Gotoh Y."/>
            <person name="Taniguchi I."/>
            <person name="Nakamura K."/>
            <person name="Hayashi T."/>
            <person name="Katayama T."/>
            <person name="Uemura T."/>
            <person name="Hattori Y."/>
        </authorList>
    </citation>
    <scope>NUCLEOTIDE SEQUENCE [LARGE SCALE GENOMIC DNA]</scope>
    <source>
        <strain evidence="1 2">PK-24</strain>
    </source>
</reference>
<accession>A0AAV5R8U9</accession>
<sequence>MTVFTTIISPNDCNDNRFLNPNKISPNIDYQLPPFTFLSIYHIQKYLNDILSIPCKIHSNSTLSLIISNNSLKGYKNSKTLNNNFDILLENSKLFRLDLDFTQFKFNSGILTRIFSLINHLQKKFQYNLFLSLTLPINKNYLLDDEFLSLIVRFNNEFININMINLLITKDSKLKTLTWFEIFQKTYLNISLQLKNLDYKDEIFIGNIEKYLGFVFDGDIIPSIENENNPLSLTNSVKNSVRQHVIHGERKNMNELEFLKIWNYLNYWKIKQFKIKCYLNNCSNINKLINKLSSQLNNNEKLLLPKDFLIELANEMKTYDNNNDSDSLSSIEQLNIIEPKTPPPYDKAIEDKIRENEYFLNKLIKLPSYYSTH</sequence>
<name>A0AAV5R8U9_PICKL</name>